<evidence type="ECO:0000256" key="1">
    <source>
        <dbReference type="SAM" id="Phobius"/>
    </source>
</evidence>
<evidence type="ECO:0000256" key="2">
    <source>
        <dbReference type="SAM" id="SignalP"/>
    </source>
</evidence>
<sequence>MQFRMILGFLAVIAALSANAVLITDPSPDGEQVSHIVDISNDSVASTSQRNQFNARRRTRAISVALAPNTQPESQVPADLGPRLLLSSVARELHRELVESMLRYRSIWTPIPIVMLPVMVIGFCLLQVQPVLGLLLMTWSFVLLSLCTLGEFVVWRTQNVGRELVPPTGICGLLISPRPSRWMSLPILACSLEVVSDLAPLLLLSPSPLYRVAGQVFVGLAYCLMYIAVLQLCFSIAGVLP</sequence>
<dbReference type="EMBL" id="HACM01000528">
    <property type="protein sequence ID" value="CRZ00970.1"/>
    <property type="molecule type" value="Transcribed_RNA"/>
</dbReference>
<proteinExistence type="predicted"/>
<feature type="signal peptide" evidence="2">
    <location>
        <begin position="1"/>
        <end position="20"/>
    </location>
</feature>
<organism evidence="3">
    <name type="scientific">Spongospora subterranea</name>
    <dbReference type="NCBI Taxonomy" id="70186"/>
    <lineage>
        <taxon>Eukaryota</taxon>
        <taxon>Sar</taxon>
        <taxon>Rhizaria</taxon>
        <taxon>Endomyxa</taxon>
        <taxon>Phytomyxea</taxon>
        <taxon>Plasmodiophorida</taxon>
        <taxon>Plasmodiophoridae</taxon>
        <taxon>Spongospora</taxon>
    </lineage>
</organism>
<feature type="chain" id="PRO_5005223486" evidence="2">
    <location>
        <begin position="21"/>
        <end position="241"/>
    </location>
</feature>
<evidence type="ECO:0000313" key="3">
    <source>
        <dbReference type="EMBL" id="CRZ00970.1"/>
    </source>
</evidence>
<keyword evidence="2" id="KW-0732">Signal</keyword>
<keyword evidence="1" id="KW-1133">Transmembrane helix</keyword>
<dbReference type="AlphaFoldDB" id="A0A0H5QGA1"/>
<feature type="transmembrane region" description="Helical" evidence="1">
    <location>
        <begin position="133"/>
        <end position="155"/>
    </location>
</feature>
<protein>
    <submittedName>
        <fullName evidence="3">Uncharacterized protein</fullName>
    </submittedName>
</protein>
<keyword evidence="1" id="KW-0812">Transmembrane</keyword>
<feature type="transmembrane region" description="Helical" evidence="1">
    <location>
        <begin position="216"/>
        <end position="240"/>
    </location>
</feature>
<keyword evidence="1" id="KW-0472">Membrane</keyword>
<feature type="transmembrane region" description="Helical" evidence="1">
    <location>
        <begin position="107"/>
        <end position="126"/>
    </location>
</feature>
<accession>A0A0H5QGA1</accession>
<name>A0A0H5QGA1_9EUKA</name>
<reference evidence="3" key="1">
    <citation type="submission" date="2015-04" db="EMBL/GenBank/DDBJ databases">
        <title>The genome sequence of the plant pathogenic Rhizarian Plasmodiophora brassicae reveals insights in its biotrophic life cycle and the origin of chitin synthesis.</title>
        <authorList>
            <person name="Schwelm A."/>
            <person name="Fogelqvist J."/>
            <person name="Knaust A."/>
            <person name="Julke S."/>
            <person name="Lilja T."/>
            <person name="Dhandapani V."/>
            <person name="Bonilla-Rosso G."/>
            <person name="Karlsson M."/>
            <person name="Shevchenko A."/>
            <person name="Choi S.R."/>
            <person name="Kim H.G."/>
            <person name="Park J.Y."/>
            <person name="Lim Y.P."/>
            <person name="Ludwig-Muller J."/>
            <person name="Dixelius C."/>
        </authorList>
    </citation>
    <scope>NUCLEOTIDE SEQUENCE</scope>
    <source>
        <tissue evidence="3">Potato root galls</tissue>
    </source>
</reference>
<feature type="transmembrane region" description="Helical" evidence="1">
    <location>
        <begin position="182"/>
        <end position="204"/>
    </location>
</feature>